<feature type="compositionally biased region" description="Polar residues" evidence="1">
    <location>
        <begin position="317"/>
        <end position="333"/>
    </location>
</feature>
<organism evidence="2 3">
    <name type="scientific">Mycena pura</name>
    <dbReference type="NCBI Taxonomy" id="153505"/>
    <lineage>
        <taxon>Eukaryota</taxon>
        <taxon>Fungi</taxon>
        <taxon>Dikarya</taxon>
        <taxon>Basidiomycota</taxon>
        <taxon>Agaricomycotina</taxon>
        <taxon>Agaricomycetes</taxon>
        <taxon>Agaricomycetidae</taxon>
        <taxon>Agaricales</taxon>
        <taxon>Marasmiineae</taxon>
        <taxon>Mycenaceae</taxon>
        <taxon>Mycena</taxon>
    </lineage>
</organism>
<proteinExistence type="predicted"/>
<reference evidence="2" key="1">
    <citation type="submission" date="2023-03" db="EMBL/GenBank/DDBJ databases">
        <title>Massive genome expansion in bonnet fungi (Mycena s.s.) driven by repeated elements and novel gene families across ecological guilds.</title>
        <authorList>
            <consortium name="Lawrence Berkeley National Laboratory"/>
            <person name="Harder C.B."/>
            <person name="Miyauchi S."/>
            <person name="Viragh M."/>
            <person name="Kuo A."/>
            <person name="Thoen E."/>
            <person name="Andreopoulos B."/>
            <person name="Lu D."/>
            <person name="Skrede I."/>
            <person name="Drula E."/>
            <person name="Henrissat B."/>
            <person name="Morin E."/>
            <person name="Kohler A."/>
            <person name="Barry K."/>
            <person name="LaButti K."/>
            <person name="Morin E."/>
            <person name="Salamov A."/>
            <person name="Lipzen A."/>
            <person name="Mereny Z."/>
            <person name="Hegedus B."/>
            <person name="Baldrian P."/>
            <person name="Stursova M."/>
            <person name="Weitz H."/>
            <person name="Taylor A."/>
            <person name="Grigoriev I.V."/>
            <person name="Nagy L.G."/>
            <person name="Martin F."/>
            <person name="Kauserud H."/>
        </authorList>
    </citation>
    <scope>NUCLEOTIDE SEQUENCE</scope>
    <source>
        <strain evidence="2">9144</strain>
    </source>
</reference>
<evidence type="ECO:0000256" key="1">
    <source>
        <dbReference type="SAM" id="MobiDB-lite"/>
    </source>
</evidence>
<feature type="region of interest" description="Disordered" evidence="1">
    <location>
        <begin position="302"/>
        <end position="335"/>
    </location>
</feature>
<keyword evidence="3" id="KW-1185">Reference proteome</keyword>
<accession>A0AAD6Y634</accession>
<protein>
    <submittedName>
        <fullName evidence="2">Uncharacterized protein</fullName>
    </submittedName>
</protein>
<dbReference type="Proteomes" id="UP001219525">
    <property type="component" value="Unassembled WGS sequence"/>
</dbReference>
<dbReference type="EMBL" id="JARJCW010000051">
    <property type="protein sequence ID" value="KAJ7203357.1"/>
    <property type="molecule type" value="Genomic_DNA"/>
</dbReference>
<evidence type="ECO:0000313" key="2">
    <source>
        <dbReference type="EMBL" id="KAJ7203357.1"/>
    </source>
</evidence>
<dbReference type="PANTHER" id="PTHR33488">
    <property type="entry name" value="ZGC:162509"/>
    <property type="match status" value="1"/>
</dbReference>
<dbReference type="PANTHER" id="PTHR33488:SF2">
    <property type="entry name" value="EARLY ENDOSOME ANTIGEN 1-LIKE"/>
    <property type="match status" value="1"/>
</dbReference>
<gene>
    <name evidence="2" type="ORF">GGX14DRAFT_369697</name>
</gene>
<comment type="caution">
    <text evidence="2">The sequence shown here is derived from an EMBL/GenBank/DDBJ whole genome shotgun (WGS) entry which is preliminary data.</text>
</comment>
<feature type="region of interest" description="Disordered" evidence="1">
    <location>
        <begin position="362"/>
        <end position="393"/>
    </location>
</feature>
<sequence length="762" mass="81166">MSNSQQLVSTRKVIASVSTGKAVNQDAWMTQWCSTNWGDLLQPAPLSISLLGSILIIASSTDDFSGCSSHIISGLNSKAPPGCPPFKWNHALHPDSFKSCLQQMVGDGYTAFETAHKNMEIINNNANQMPEVITTIVNLVLKGSAQDIADLFQNSITDLQTLSQKCRDSAHETETAFRDISGLAQEMVLACTYTAGTAEQALAQNKIQLEVLQVQKDHEKTTLEAAKATAELMKNSYIKAEEGFQSAIRDIPSGWDLAGMQAVESLTNLAVSAGNAAISQATMGSQAAKAGMNAFSGLLGGKGESDKPVAPGAPPVASTTSPNGVNSQPNSAALSDPGTMLVQRVLDQANAIKMLLTGKNGKPDWEHIRPNKTQPSKVGLGESQSHPFRYSSSKPVSKQLETYIDQALTIIGAIVEASGSVASGEENALSDQVAPTDRLIADLQSLLTSVNLILQQPGMNATGPATPAVSAAQAATSAAQLAVQNSKMKVDQTKTQLEASRASFEKAADRLASQQMEIAKTIGDMTQLSLTNSNLQQMLPVLKKAVGAFTTLRAQFSQLVQFFDSVASLLCDVMGPSVDRWVKTMESAEQQRLRGEAEEHVAGVTVSAFTRDLIYRQMMTPLKVSMLATSISTVYLSVSNDYILPAQRSVGHMLQFSASDDASDREALIRNLETAQAALGKATTLASTQISAKVSKDQKTFQDSIDKRLNVIVQSVQVVLPEIAAPVPAHIKAIADAHVADTDATKALQAEANPMYDSESMI</sequence>
<dbReference type="AlphaFoldDB" id="A0AAD6Y634"/>
<name>A0AAD6Y634_9AGAR</name>
<feature type="compositionally biased region" description="Polar residues" evidence="1">
    <location>
        <begin position="371"/>
        <end position="393"/>
    </location>
</feature>
<evidence type="ECO:0000313" key="3">
    <source>
        <dbReference type="Proteomes" id="UP001219525"/>
    </source>
</evidence>